<organism evidence="1">
    <name type="scientific">Rhizophora mucronata</name>
    <name type="common">Asiatic mangrove</name>
    <dbReference type="NCBI Taxonomy" id="61149"/>
    <lineage>
        <taxon>Eukaryota</taxon>
        <taxon>Viridiplantae</taxon>
        <taxon>Streptophyta</taxon>
        <taxon>Embryophyta</taxon>
        <taxon>Tracheophyta</taxon>
        <taxon>Spermatophyta</taxon>
        <taxon>Magnoliopsida</taxon>
        <taxon>eudicotyledons</taxon>
        <taxon>Gunneridae</taxon>
        <taxon>Pentapetalae</taxon>
        <taxon>rosids</taxon>
        <taxon>fabids</taxon>
        <taxon>Malpighiales</taxon>
        <taxon>Rhizophoraceae</taxon>
        <taxon>Rhizophora</taxon>
    </lineage>
</organism>
<dbReference type="EMBL" id="GGEC01061643">
    <property type="protein sequence ID" value="MBX42127.1"/>
    <property type="molecule type" value="Transcribed_RNA"/>
</dbReference>
<proteinExistence type="predicted"/>
<dbReference type="AlphaFoldDB" id="A0A2P2NI42"/>
<name>A0A2P2NI42_RHIMU</name>
<accession>A0A2P2NI42</accession>
<evidence type="ECO:0000313" key="1">
    <source>
        <dbReference type="EMBL" id="MBX42127.1"/>
    </source>
</evidence>
<protein>
    <submittedName>
        <fullName evidence="1">Uncharacterized protein</fullName>
    </submittedName>
</protein>
<sequence>MAARWPPQESTLNWECSCRPHHQKDKGNINLIHLCYPFYKIRSTRRTIKISSVNQSTTTLGPINS</sequence>
<reference evidence="1" key="1">
    <citation type="submission" date="2018-02" db="EMBL/GenBank/DDBJ databases">
        <title>Rhizophora mucronata_Transcriptome.</title>
        <authorList>
            <person name="Meera S.P."/>
            <person name="Sreeshan A."/>
            <person name="Augustine A."/>
        </authorList>
    </citation>
    <scope>NUCLEOTIDE SEQUENCE</scope>
    <source>
        <tissue evidence="1">Leaf</tissue>
    </source>
</reference>